<dbReference type="AlphaFoldDB" id="A0A512NLH6"/>
<name>A0A512NLH6_9HYPH</name>
<dbReference type="Proteomes" id="UP000321058">
    <property type="component" value="Unassembled WGS sequence"/>
</dbReference>
<dbReference type="RefSeq" id="WP_170303581.1">
    <property type="nucleotide sequence ID" value="NZ_BKAJ01000140.1"/>
</dbReference>
<dbReference type="PIRSF" id="PIRSF017082">
    <property type="entry name" value="YflP"/>
    <property type="match status" value="1"/>
</dbReference>
<evidence type="ECO:0000313" key="2">
    <source>
        <dbReference type="EMBL" id="GEP59801.1"/>
    </source>
</evidence>
<accession>A0A512NLH6</accession>
<comment type="similarity">
    <text evidence="1">Belongs to the UPF0065 (bug) family.</text>
</comment>
<gene>
    <name evidence="2" type="ORF">RSO01_69670</name>
</gene>
<dbReference type="Gene3D" id="3.40.190.10">
    <property type="entry name" value="Periplasmic binding protein-like II"/>
    <property type="match status" value="1"/>
</dbReference>
<dbReference type="SUPFAM" id="SSF53850">
    <property type="entry name" value="Periplasmic binding protein-like II"/>
    <property type="match status" value="1"/>
</dbReference>
<reference evidence="2 3" key="1">
    <citation type="submission" date="2019-07" db="EMBL/GenBank/DDBJ databases">
        <title>Whole genome shotgun sequence of Reyranella soli NBRC 108950.</title>
        <authorList>
            <person name="Hosoyama A."/>
            <person name="Uohara A."/>
            <person name="Ohji S."/>
            <person name="Ichikawa N."/>
        </authorList>
    </citation>
    <scope>NUCLEOTIDE SEQUENCE [LARGE SCALE GENOMIC DNA]</scope>
    <source>
        <strain evidence="2 3">NBRC 108950</strain>
    </source>
</reference>
<evidence type="ECO:0000256" key="1">
    <source>
        <dbReference type="ARBA" id="ARBA00006987"/>
    </source>
</evidence>
<dbReference type="PANTHER" id="PTHR42928:SF5">
    <property type="entry name" value="BLR1237 PROTEIN"/>
    <property type="match status" value="1"/>
</dbReference>
<dbReference type="PANTHER" id="PTHR42928">
    <property type="entry name" value="TRICARBOXYLATE-BINDING PROTEIN"/>
    <property type="match status" value="1"/>
</dbReference>
<keyword evidence="3" id="KW-1185">Reference proteome</keyword>
<dbReference type="Pfam" id="PF03401">
    <property type="entry name" value="TctC"/>
    <property type="match status" value="1"/>
</dbReference>
<protein>
    <recommendedName>
        <fullName evidence="4">MFS transporter</fullName>
    </recommendedName>
</protein>
<dbReference type="CDD" id="cd13578">
    <property type="entry name" value="PBP2_Bug27"/>
    <property type="match status" value="1"/>
</dbReference>
<proteinExistence type="inferred from homology"/>
<organism evidence="2 3">
    <name type="scientific">Reyranella soli</name>
    <dbReference type="NCBI Taxonomy" id="1230389"/>
    <lineage>
        <taxon>Bacteria</taxon>
        <taxon>Pseudomonadati</taxon>
        <taxon>Pseudomonadota</taxon>
        <taxon>Alphaproteobacteria</taxon>
        <taxon>Hyphomicrobiales</taxon>
        <taxon>Reyranellaceae</taxon>
        <taxon>Reyranella</taxon>
    </lineage>
</organism>
<evidence type="ECO:0000313" key="3">
    <source>
        <dbReference type="Proteomes" id="UP000321058"/>
    </source>
</evidence>
<evidence type="ECO:0008006" key="4">
    <source>
        <dbReference type="Google" id="ProtNLM"/>
    </source>
</evidence>
<dbReference type="EMBL" id="BKAJ01000140">
    <property type="protein sequence ID" value="GEP59801.1"/>
    <property type="molecule type" value="Genomic_DNA"/>
</dbReference>
<dbReference type="InterPro" id="IPR042100">
    <property type="entry name" value="Bug_dom1"/>
</dbReference>
<dbReference type="Gene3D" id="3.40.190.150">
    <property type="entry name" value="Bordetella uptake gene, domain 1"/>
    <property type="match status" value="1"/>
</dbReference>
<sequence length="321" mass="33023">MYRRSLIGAAASAALLPAVGRAQSFPSKQLRLIVGFAAGGGGDIVARVLGAELTKSGGYSVLVDNKPGAGGNIATREALRAPSDGHAVLFANVGMLAVNPYAMKDVGYDPTTDIAPVCLAVDFSNVLVVHPSVPAKTLGEYLALAKRPEGIQYGSSGVGGAGHLAGELLKARSGTNMIHVPFRGGGPAMNDLVAGHVPSLIASAPTATPLMREGRIRALAVTGAKRSPFDPDIPTIAEQGFPGYAATNWYAVVVSSKVPPETVAALNAILTKALKSPEVQAAYAQQGMETIASTQAEAAAHIARETEIWKKVIADAGIRLE</sequence>
<comment type="caution">
    <text evidence="2">The sequence shown here is derived from an EMBL/GenBank/DDBJ whole genome shotgun (WGS) entry which is preliminary data.</text>
</comment>
<dbReference type="InterPro" id="IPR005064">
    <property type="entry name" value="BUG"/>
</dbReference>